<dbReference type="Proteomes" id="UP000287605">
    <property type="component" value="Unassembled WGS sequence"/>
</dbReference>
<proteinExistence type="predicted"/>
<sequence>MNQITLSLALEIYLLKDDIAFAINEPVENIPETVFLIFEHLNGCYFLLPKMMLKLLLCGYRQSVFSDRKIEAFWKGRICSR</sequence>
<organism evidence="1 2">
    <name type="scientific">Vagococcus elongatus</name>
    <dbReference type="NCBI Taxonomy" id="180344"/>
    <lineage>
        <taxon>Bacteria</taxon>
        <taxon>Bacillati</taxon>
        <taxon>Bacillota</taxon>
        <taxon>Bacilli</taxon>
        <taxon>Lactobacillales</taxon>
        <taxon>Enterococcaceae</taxon>
        <taxon>Vagococcus</taxon>
    </lineage>
</organism>
<reference evidence="1 2" key="1">
    <citation type="submission" date="2017-05" db="EMBL/GenBank/DDBJ databases">
        <title>Vagococcus spp. assemblies.</title>
        <authorList>
            <person name="Gulvik C.A."/>
        </authorList>
    </citation>
    <scope>NUCLEOTIDE SEQUENCE [LARGE SCALE GENOMIC DNA]</scope>
    <source>
        <strain evidence="1 2">CCUG 51432</strain>
    </source>
</reference>
<evidence type="ECO:0000313" key="1">
    <source>
        <dbReference type="EMBL" id="RSU09550.1"/>
    </source>
</evidence>
<name>A0A430AN14_9ENTE</name>
<evidence type="ECO:0000313" key="2">
    <source>
        <dbReference type="Proteomes" id="UP000287605"/>
    </source>
</evidence>
<keyword evidence="2" id="KW-1185">Reference proteome</keyword>
<gene>
    <name evidence="1" type="ORF">CBF29_11130</name>
</gene>
<dbReference type="AlphaFoldDB" id="A0A430AN14"/>
<comment type="caution">
    <text evidence="1">The sequence shown here is derived from an EMBL/GenBank/DDBJ whole genome shotgun (WGS) entry which is preliminary data.</text>
</comment>
<protein>
    <submittedName>
        <fullName evidence="1">Uncharacterized protein</fullName>
    </submittedName>
</protein>
<dbReference type="EMBL" id="NGKA01000020">
    <property type="protein sequence ID" value="RSU09550.1"/>
    <property type="molecule type" value="Genomic_DNA"/>
</dbReference>
<accession>A0A430AN14</accession>